<protein>
    <submittedName>
        <fullName evidence="1">Uncharacterized protein</fullName>
    </submittedName>
</protein>
<proteinExistence type="predicted"/>
<sequence>MLKHGASPLATRWSWEECAPGRGKRQLYLRLIRRGGSAGLLTGLRPCLPG</sequence>
<organism evidence="1 2">
    <name type="scientific">Erythrobacter dokdonensis DSW-74</name>
    <dbReference type="NCBI Taxonomy" id="1300349"/>
    <lineage>
        <taxon>Bacteria</taxon>
        <taxon>Pseudomonadati</taxon>
        <taxon>Pseudomonadota</taxon>
        <taxon>Alphaproteobacteria</taxon>
        <taxon>Sphingomonadales</taxon>
        <taxon>Erythrobacteraceae</taxon>
        <taxon>Erythrobacter/Porphyrobacter group</taxon>
        <taxon>Erythrobacter</taxon>
    </lineage>
</organism>
<comment type="caution">
    <text evidence="1">The sequence shown here is derived from an EMBL/GenBank/DDBJ whole genome shotgun (WGS) entry which is preliminary data.</text>
</comment>
<gene>
    <name evidence="1" type="ORF">I603_1484</name>
</gene>
<name>A0A1A7BH78_9SPHN</name>
<dbReference type="AlphaFoldDB" id="A0A1A7BH78"/>
<accession>A0A1A7BH78</accession>
<evidence type="ECO:0000313" key="2">
    <source>
        <dbReference type="Proteomes" id="UP000092484"/>
    </source>
</evidence>
<dbReference type="EMBL" id="LZYB01000003">
    <property type="protein sequence ID" value="OBV11076.1"/>
    <property type="molecule type" value="Genomic_DNA"/>
</dbReference>
<evidence type="ECO:0000313" key="1">
    <source>
        <dbReference type="EMBL" id="OBV11076.1"/>
    </source>
</evidence>
<reference evidence="1 2" key="1">
    <citation type="submission" date="2016-06" db="EMBL/GenBank/DDBJ databases">
        <title>Genome sequence of Porphyrobacter dokdonensis DSW-74.</title>
        <authorList>
            <person name="Kim J.F."/>
            <person name="Song J.Y."/>
        </authorList>
    </citation>
    <scope>NUCLEOTIDE SEQUENCE [LARGE SCALE GENOMIC DNA]</scope>
    <source>
        <strain evidence="1 2">DSW-74</strain>
    </source>
</reference>
<dbReference type="Proteomes" id="UP000092484">
    <property type="component" value="Unassembled WGS sequence"/>
</dbReference>
<keyword evidence="2" id="KW-1185">Reference proteome</keyword>